<evidence type="ECO:0000256" key="5">
    <source>
        <dbReference type="ARBA" id="ARBA00022989"/>
    </source>
</evidence>
<feature type="transmembrane region" description="Helical" evidence="9">
    <location>
        <begin position="38"/>
        <end position="61"/>
    </location>
</feature>
<feature type="transmembrane region" description="Helical" evidence="9">
    <location>
        <begin position="450"/>
        <end position="471"/>
    </location>
</feature>
<protein>
    <submittedName>
        <fullName evidence="11">Cbb3-type cytochrome c oxidase subunit I</fullName>
    </submittedName>
</protein>
<keyword evidence="12" id="KW-1185">Reference proteome</keyword>
<accession>A0ABZ0QSN6</accession>
<feature type="transmembrane region" description="Helical" evidence="9">
    <location>
        <begin position="339"/>
        <end position="361"/>
    </location>
</feature>
<evidence type="ECO:0000256" key="1">
    <source>
        <dbReference type="ARBA" id="ARBA00004141"/>
    </source>
</evidence>
<keyword evidence="8" id="KW-0408">Iron</keyword>
<dbReference type="Pfam" id="PF00115">
    <property type="entry name" value="COX1"/>
    <property type="match status" value="1"/>
</dbReference>
<comment type="similarity">
    <text evidence="8">Belongs to the heme-copper respiratory oxidase family.</text>
</comment>
<keyword evidence="5 9" id="KW-1133">Transmembrane helix</keyword>
<keyword evidence="8" id="KW-0813">Transport</keyword>
<reference evidence="11 12" key="1">
    <citation type="submission" date="2023-08" db="EMBL/GenBank/DDBJ databases">
        <title>Genome sequence of Thermaerobacter compostii strain Ins1, a spore-forming filamentous bacterium isolated from a deep geothermal reservoir.</title>
        <authorList>
            <person name="Bregnard D."/>
            <person name="Gonzalez D."/>
            <person name="Junier P."/>
        </authorList>
    </citation>
    <scope>NUCLEOTIDE SEQUENCE [LARGE SCALE GENOMIC DNA]</scope>
    <source>
        <strain evidence="11 12">Ins1</strain>
    </source>
</reference>
<keyword evidence="3 8" id="KW-0812">Transmembrane</keyword>
<keyword evidence="4 8" id="KW-0249">Electron transport</keyword>
<evidence type="ECO:0000313" key="11">
    <source>
        <dbReference type="EMBL" id="WPD19443.1"/>
    </source>
</evidence>
<keyword evidence="2 8" id="KW-0679">Respiratory chain</keyword>
<keyword evidence="8" id="KW-0479">Metal-binding</keyword>
<evidence type="ECO:0000256" key="6">
    <source>
        <dbReference type="ARBA" id="ARBA00023136"/>
    </source>
</evidence>
<proteinExistence type="inferred from homology"/>
<feature type="transmembrane region" description="Helical" evidence="9">
    <location>
        <begin position="308"/>
        <end position="327"/>
    </location>
</feature>
<comment type="subcellular location">
    <subcellularLocation>
        <location evidence="1">Membrane</location>
        <topology evidence="1">Multi-pass membrane protein</topology>
    </subcellularLocation>
</comment>
<evidence type="ECO:0000256" key="4">
    <source>
        <dbReference type="ARBA" id="ARBA00022982"/>
    </source>
</evidence>
<dbReference type="PROSITE" id="PS50855">
    <property type="entry name" value="COX1"/>
    <property type="match status" value="1"/>
</dbReference>
<feature type="transmembrane region" description="Helical" evidence="9">
    <location>
        <begin position="491"/>
        <end position="515"/>
    </location>
</feature>
<dbReference type="Gene3D" id="1.20.210.10">
    <property type="entry name" value="Cytochrome c oxidase-like, subunit I domain"/>
    <property type="match status" value="1"/>
</dbReference>
<sequence>MAHGGTQAAVAGHATQAVHHHAPQSFWRRYVFSTDHKIIAIQYLLTSLIMAAVGGFLAMLMRVQLGWPGKEWPLLEAIMPNAFKGGQMDPDFYYGAVTMHGTIMVFFFLTTALSGGFANFLIPLQIGARDMAFPVLNMLSFWAFPVSIAFALASFFVQGGAPGTGWTAYVPLSDRETAGQTLWLISVFILMLAFLAGGINYITTTLNMRTKGMSMSRLPLTVWALFATALVGLFAFPALMAACLMLIFDRVGGTHFFDPAGGGDPILWQHLFWFFGHPEVYIVILPAMGIVSEVLAVHGRKPVFGYKYMVGSMLTIAGLSFLVWGHHMFASGMSPTLGSIFMVTTLAIAIPSAVKTFNWLATIYRAKMRFTTAALFAVGFVSLFITGGLTGVILGNPSVDLYFHDTYFVVGHFHFIMGAAALFGVFAGVYHWFPKMFGRMMNERLGKIHFWLTFLGIYGTFFPMHFLGTAGMPRRIYNWEAYQFLGDVATLNHVISISAFVLGAAQLLFAANLFYSMFRGPKAERNPWQANTLEWWAPSPPPHGNWDEAEPVVYRWPYEYSPKDAPEGVDHIPQWLPEPAMAVAGRDGQRAR</sequence>
<keyword evidence="6 9" id="KW-0472">Membrane</keyword>
<dbReference type="InterPro" id="IPR023616">
    <property type="entry name" value="Cyt_c_oxase-like_su1_dom"/>
</dbReference>
<evidence type="ECO:0000256" key="3">
    <source>
        <dbReference type="ARBA" id="ARBA00022692"/>
    </source>
</evidence>
<evidence type="ECO:0000313" key="12">
    <source>
        <dbReference type="Proteomes" id="UP001304683"/>
    </source>
</evidence>
<organism evidence="11 12">
    <name type="scientific">Thermaerobacter composti</name>
    <dbReference type="NCBI Taxonomy" id="554949"/>
    <lineage>
        <taxon>Bacteria</taxon>
        <taxon>Bacillati</taxon>
        <taxon>Bacillota</taxon>
        <taxon>Clostridia</taxon>
        <taxon>Eubacteriales</taxon>
        <taxon>Clostridiales Family XVII. Incertae Sedis</taxon>
        <taxon>Thermaerobacter</taxon>
    </lineage>
</organism>
<gene>
    <name evidence="11" type="ORF">Q5761_01890</name>
</gene>
<evidence type="ECO:0000259" key="10">
    <source>
        <dbReference type="PROSITE" id="PS50855"/>
    </source>
</evidence>
<dbReference type="InterPro" id="IPR023615">
    <property type="entry name" value="Cyt_c_Oxase_su1_BS"/>
</dbReference>
<keyword evidence="8" id="KW-0349">Heme</keyword>
<evidence type="ECO:0000256" key="9">
    <source>
        <dbReference type="SAM" id="Phobius"/>
    </source>
</evidence>
<dbReference type="InterPro" id="IPR036927">
    <property type="entry name" value="Cyt_c_oxase-like_su1_sf"/>
</dbReference>
<feature type="transmembrane region" description="Helical" evidence="9">
    <location>
        <begin position="139"/>
        <end position="161"/>
    </location>
</feature>
<evidence type="ECO:0000256" key="7">
    <source>
        <dbReference type="ARBA" id="ARBA00025218"/>
    </source>
</evidence>
<dbReference type="InterPro" id="IPR000883">
    <property type="entry name" value="Cyt_C_Oxase_1"/>
</dbReference>
<dbReference type="PROSITE" id="PS00077">
    <property type="entry name" value="COX1_CUB"/>
    <property type="match status" value="1"/>
</dbReference>
<dbReference type="Proteomes" id="UP001304683">
    <property type="component" value="Chromosome"/>
</dbReference>
<feature type="transmembrane region" description="Helical" evidence="9">
    <location>
        <begin position="373"/>
        <end position="395"/>
    </location>
</feature>
<feature type="transmembrane region" description="Helical" evidence="9">
    <location>
        <begin position="280"/>
        <end position="296"/>
    </location>
</feature>
<evidence type="ECO:0000256" key="2">
    <source>
        <dbReference type="ARBA" id="ARBA00022660"/>
    </source>
</evidence>
<name>A0ABZ0QSN6_9FIRM</name>
<dbReference type="PRINTS" id="PR01165">
    <property type="entry name" value="CYCOXIDASEI"/>
</dbReference>
<feature type="transmembrane region" description="Helical" evidence="9">
    <location>
        <begin position="222"/>
        <end position="248"/>
    </location>
</feature>
<feature type="transmembrane region" description="Helical" evidence="9">
    <location>
        <begin position="92"/>
        <end position="118"/>
    </location>
</feature>
<feature type="transmembrane region" description="Helical" evidence="9">
    <location>
        <begin position="407"/>
        <end position="430"/>
    </location>
</feature>
<feature type="domain" description="Cytochrome oxidase subunit I profile" evidence="10">
    <location>
        <begin position="21"/>
        <end position="554"/>
    </location>
</feature>
<evidence type="ECO:0000256" key="8">
    <source>
        <dbReference type="RuleBase" id="RU000370"/>
    </source>
</evidence>
<dbReference type="PANTHER" id="PTHR10422">
    <property type="entry name" value="CYTOCHROME C OXIDASE SUBUNIT 1"/>
    <property type="match status" value="1"/>
</dbReference>
<comment type="function">
    <text evidence="7">Cytochrome c oxidase is the component of the respiratory chain that catalyzes the reduction of oxygen to water. Subunits 1-3 form the functional core of the enzyme complex. CO I is the catalytic subunit of the enzyme. Electrons originating in cytochrome c are transferred via the copper A center of subunit 2 and heme A of subunit 1 to the bimetallic center formed by heme A3 and copper B.</text>
</comment>
<feature type="transmembrane region" description="Helical" evidence="9">
    <location>
        <begin position="181"/>
        <end position="202"/>
    </location>
</feature>
<dbReference type="SUPFAM" id="SSF81442">
    <property type="entry name" value="Cytochrome c oxidase subunit I-like"/>
    <property type="match status" value="1"/>
</dbReference>
<dbReference type="PANTHER" id="PTHR10422:SF18">
    <property type="entry name" value="CYTOCHROME C OXIDASE SUBUNIT 1"/>
    <property type="match status" value="1"/>
</dbReference>
<dbReference type="RefSeq" id="WP_318750975.1">
    <property type="nucleotide sequence ID" value="NZ_CP132508.1"/>
</dbReference>
<dbReference type="EMBL" id="CP132508">
    <property type="protein sequence ID" value="WPD19443.1"/>
    <property type="molecule type" value="Genomic_DNA"/>
</dbReference>